<evidence type="ECO:0000256" key="10">
    <source>
        <dbReference type="ARBA" id="ARBA00023027"/>
    </source>
</evidence>
<dbReference type="PANTHER" id="PTHR37838:SF1">
    <property type="entry name" value="NA(+)-TRANSLOCATING NADH-QUINONE REDUCTASE SUBUNIT C"/>
    <property type="match status" value="1"/>
</dbReference>
<name>A0ABN6L601_9BACT</name>
<proteinExistence type="inferred from homology"/>
<keyword evidence="11 16" id="KW-0915">Sodium</keyword>
<keyword evidence="15 16" id="KW-0739">Sodium transport</keyword>
<evidence type="ECO:0000256" key="12">
    <source>
        <dbReference type="ARBA" id="ARBA00023065"/>
    </source>
</evidence>
<evidence type="ECO:0000256" key="11">
    <source>
        <dbReference type="ARBA" id="ARBA00023053"/>
    </source>
</evidence>
<evidence type="ECO:0000256" key="1">
    <source>
        <dbReference type="ARBA" id="ARBA00022448"/>
    </source>
</evidence>
<keyword evidence="10 16" id="KW-0520">NAD</keyword>
<keyword evidence="1 16" id="KW-0813">Transport</keyword>
<organism evidence="19 20">
    <name type="scientific">Persicobacter psychrovividus</name>
    <dbReference type="NCBI Taxonomy" id="387638"/>
    <lineage>
        <taxon>Bacteria</taxon>
        <taxon>Pseudomonadati</taxon>
        <taxon>Bacteroidota</taxon>
        <taxon>Cytophagia</taxon>
        <taxon>Cytophagales</taxon>
        <taxon>Persicobacteraceae</taxon>
        <taxon>Persicobacter</taxon>
    </lineage>
</organism>
<evidence type="ECO:0000256" key="14">
    <source>
        <dbReference type="ARBA" id="ARBA00023136"/>
    </source>
</evidence>
<keyword evidence="14 16" id="KW-0472">Membrane</keyword>
<keyword evidence="12 16" id="KW-0406">Ion transport</keyword>
<keyword evidence="7 16" id="KW-0812">Transmembrane</keyword>
<evidence type="ECO:0000256" key="13">
    <source>
        <dbReference type="ARBA" id="ARBA00023075"/>
    </source>
</evidence>
<feature type="transmembrane region" description="Helical" evidence="16">
    <location>
        <begin position="6"/>
        <end position="28"/>
    </location>
</feature>
<evidence type="ECO:0000256" key="15">
    <source>
        <dbReference type="ARBA" id="ARBA00023201"/>
    </source>
</evidence>
<gene>
    <name evidence="16 19" type="primary">nqrC</name>
    <name evidence="19" type="ORF">PEPS_05040</name>
</gene>
<dbReference type="InterPro" id="IPR010204">
    <property type="entry name" value="NqrC"/>
</dbReference>
<feature type="domain" description="FMN-binding" evidence="18">
    <location>
        <begin position="126"/>
        <end position="225"/>
    </location>
</feature>
<comment type="cofactor">
    <cofactor evidence="16 17">
        <name>FMN</name>
        <dbReference type="ChEBI" id="CHEBI:58210"/>
    </cofactor>
</comment>
<evidence type="ECO:0000256" key="5">
    <source>
        <dbReference type="ARBA" id="ARBA00022630"/>
    </source>
</evidence>
<dbReference type="PANTHER" id="PTHR37838">
    <property type="entry name" value="NA(+)-TRANSLOCATING NADH-QUINONE REDUCTASE SUBUNIT C"/>
    <property type="match status" value="1"/>
</dbReference>
<evidence type="ECO:0000256" key="2">
    <source>
        <dbReference type="ARBA" id="ARBA00022475"/>
    </source>
</evidence>
<evidence type="ECO:0000256" key="6">
    <source>
        <dbReference type="ARBA" id="ARBA00022643"/>
    </source>
</evidence>
<dbReference type="InterPro" id="IPR007329">
    <property type="entry name" value="FMN-bd"/>
</dbReference>
<evidence type="ECO:0000313" key="20">
    <source>
        <dbReference type="Proteomes" id="UP001354989"/>
    </source>
</evidence>
<dbReference type="HAMAP" id="MF_00427">
    <property type="entry name" value="NqrC"/>
    <property type="match status" value="1"/>
</dbReference>
<dbReference type="Proteomes" id="UP001354989">
    <property type="component" value="Chromosome"/>
</dbReference>
<comment type="subcellular location">
    <subcellularLocation>
        <location evidence="16">Cell membrane</location>
        <topology evidence="16">Single-pass membrane protein</topology>
    </subcellularLocation>
</comment>
<comment type="function">
    <text evidence="16">NQR complex catalyzes the reduction of ubiquinone-1 to ubiquinol by two successive reactions, coupled with the transport of Na(+) ions from the cytoplasm to the periplasm. NqrA to NqrE are probably involved in the second step, the conversion of ubisemiquinone to ubiquinol.</text>
</comment>
<keyword evidence="9 16" id="KW-1133">Transmembrane helix</keyword>
<keyword evidence="4 16" id="KW-0597">Phosphoprotein</keyword>
<evidence type="ECO:0000256" key="9">
    <source>
        <dbReference type="ARBA" id="ARBA00022989"/>
    </source>
</evidence>
<dbReference type="RefSeq" id="WP_332920833.1">
    <property type="nucleotide sequence ID" value="NZ_AP025292.1"/>
</dbReference>
<dbReference type="SMART" id="SM00900">
    <property type="entry name" value="FMN_bind"/>
    <property type="match status" value="1"/>
</dbReference>
<keyword evidence="3" id="KW-0997">Cell inner membrane</keyword>
<dbReference type="EC" id="7.2.1.1" evidence="16 17"/>
<evidence type="ECO:0000256" key="16">
    <source>
        <dbReference type="HAMAP-Rule" id="MF_00427"/>
    </source>
</evidence>
<sequence>MRQSNGYIIGFAVVMTIVCGGLLSWAAVGLKEAQTKAKELDTKRQILSAVIDIKGKPSEELLKLYDSDISAIVIDAQGKVLDGVDAATVNIAKEYKKKPAERKLPIYEFKKDGKISAYILPMYGSGLWDAIWGFIAIESDGNTVQGISLDHKGETPGLGARITSEEVQERYKDKKIFEGGKLVSVQMVKGENNPGLSEHQVDGMSGATLTGNGVNKMLESYLDLYKGFLKEHKAG</sequence>
<comment type="similarity">
    <text evidence="16 17">Belongs to the NqrC family.</text>
</comment>
<dbReference type="Pfam" id="PF04205">
    <property type="entry name" value="FMN_bind"/>
    <property type="match status" value="1"/>
</dbReference>
<keyword evidence="5 16" id="KW-0285">Flavoprotein</keyword>
<evidence type="ECO:0000259" key="18">
    <source>
        <dbReference type="SMART" id="SM00900"/>
    </source>
</evidence>
<dbReference type="PIRSF" id="PIRSF009437">
    <property type="entry name" value="NQR-1_subunit_C"/>
    <property type="match status" value="1"/>
</dbReference>
<evidence type="ECO:0000256" key="8">
    <source>
        <dbReference type="ARBA" id="ARBA00022967"/>
    </source>
</evidence>
<keyword evidence="8 16" id="KW-1278">Translocase</keyword>
<dbReference type="EMBL" id="AP025292">
    <property type="protein sequence ID" value="BDC98223.1"/>
    <property type="molecule type" value="Genomic_DNA"/>
</dbReference>
<reference evidence="19 20" key="1">
    <citation type="submission" date="2021-12" db="EMBL/GenBank/DDBJ databases">
        <title>Genome sequencing of bacteria with rrn-lacking chromosome and rrn-plasmid.</title>
        <authorList>
            <person name="Anda M."/>
            <person name="Iwasaki W."/>
        </authorList>
    </citation>
    <scope>NUCLEOTIDE SEQUENCE [LARGE SCALE GENOMIC DNA]</scope>
    <source>
        <strain evidence="19 20">NBRC 101262</strain>
    </source>
</reference>
<comment type="subunit">
    <text evidence="16 17">Composed of six subunits; NqrA, NqrB, NqrC, NqrD, NqrE and NqrF.</text>
</comment>
<comment type="caution">
    <text evidence="16">Lacks conserved residue(s) required for the propagation of feature annotation.</text>
</comment>
<evidence type="ECO:0000256" key="17">
    <source>
        <dbReference type="PIRNR" id="PIRNR009437"/>
    </source>
</evidence>
<evidence type="ECO:0000256" key="4">
    <source>
        <dbReference type="ARBA" id="ARBA00022553"/>
    </source>
</evidence>
<protein>
    <recommendedName>
        <fullName evidence="16 17">Na(+)-translocating NADH-quinone reductase subunit C</fullName>
        <shortName evidence="16 17">Na(+)-NQR subunit C</shortName>
        <shortName evidence="16 17">Na(+)-translocating NQR subunit C</shortName>
        <ecNumber evidence="16 17">7.2.1.1</ecNumber>
    </recommendedName>
    <alternativeName>
        <fullName evidence="16 17">NQR complex subunit C</fullName>
    </alternativeName>
    <alternativeName>
        <fullName evidence="16 17">NQR-1 subunit C</fullName>
    </alternativeName>
</protein>
<keyword evidence="13 16" id="KW-0830">Ubiquinone</keyword>
<accession>A0ABN6L601</accession>
<keyword evidence="20" id="KW-1185">Reference proteome</keyword>
<feature type="modified residue" description="FMN phosphoryl threonine" evidence="16">
    <location>
        <position position="208"/>
    </location>
</feature>
<comment type="catalytic activity">
    <reaction evidence="16 17">
        <text>a ubiquinone + n Na(+)(in) + NADH + H(+) = a ubiquinol + n Na(+)(out) + NAD(+)</text>
        <dbReference type="Rhea" id="RHEA:47748"/>
        <dbReference type="Rhea" id="RHEA-COMP:9565"/>
        <dbReference type="Rhea" id="RHEA-COMP:9566"/>
        <dbReference type="ChEBI" id="CHEBI:15378"/>
        <dbReference type="ChEBI" id="CHEBI:16389"/>
        <dbReference type="ChEBI" id="CHEBI:17976"/>
        <dbReference type="ChEBI" id="CHEBI:29101"/>
        <dbReference type="ChEBI" id="CHEBI:57540"/>
        <dbReference type="ChEBI" id="CHEBI:57945"/>
        <dbReference type="EC" id="7.2.1.1"/>
    </reaction>
</comment>
<evidence type="ECO:0000256" key="7">
    <source>
        <dbReference type="ARBA" id="ARBA00022692"/>
    </source>
</evidence>
<evidence type="ECO:0000256" key="3">
    <source>
        <dbReference type="ARBA" id="ARBA00022519"/>
    </source>
</evidence>
<evidence type="ECO:0000313" key="19">
    <source>
        <dbReference type="EMBL" id="BDC98223.1"/>
    </source>
</evidence>
<dbReference type="NCBIfam" id="TIGR01938">
    <property type="entry name" value="nqrC"/>
    <property type="match status" value="1"/>
</dbReference>
<keyword evidence="2 16" id="KW-1003">Cell membrane</keyword>
<keyword evidence="6 16" id="KW-0288">FMN</keyword>